<sequence length="233" mass="25514">MTTTTHYPACCDHDNGDALGVNPTATTPISPDGAPVINELYTIPPRCGRAVLLKKGQVIRIINTPGSQVCDTWFFNHADLSEFASMEHTRAFIDKIIPQPGDVLATNHRRAIATLLTDTSPGVHDTMIAACDLYRYSNMGITEYHDSCADNLRMALQAIGLRAREVPQPLNLWMNTPVNPDYTISWLPTVSKAGDYVEIRAELDCVAVMSACPQDIVPINGCSPQEVQFIVMA</sequence>
<evidence type="ECO:0000313" key="3">
    <source>
        <dbReference type="Proteomes" id="UP001312893"/>
    </source>
</evidence>
<protein>
    <submittedName>
        <fullName evidence="2">Urea carboxylase-associated family protein</fullName>
    </submittedName>
</protein>
<gene>
    <name evidence="2" type="ORF">QFI96_025235</name>
</gene>
<feature type="domain" description="DUF1989" evidence="1">
    <location>
        <begin position="42"/>
        <end position="206"/>
    </location>
</feature>
<dbReference type="PANTHER" id="PTHR31527:SF0">
    <property type="entry name" value="RE64534P"/>
    <property type="match status" value="1"/>
</dbReference>
<comment type="caution">
    <text evidence="2">The sequence shown here is derived from an EMBL/GenBank/DDBJ whole genome shotgun (WGS) entry which is preliminary data.</text>
</comment>
<name>A0ABU9FF16_9ENTR</name>
<keyword evidence="3" id="KW-1185">Reference proteome</keyword>
<dbReference type="Pfam" id="PF09347">
    <property type="entry name" value="DUF1989"/>
    <property type="match status" value="1"/>
</dbReference>
<dbReference type="RefSeq" id="WP_174508563.1">
    <property type="nucleotide sequence ID" value="NZ_JARXNK020000106.1"/>
</dbReference>
<dbReference type="InterPro" id="IPR018959">
    <property type="entry name" value="DUF1989"/>
</dbReference>
<accession>A0ABU9FF16</accession>
<reference evidence="2 3" key="1">
    <citation type="submission" date="2024-04" db="EMBL/GenBank/DDBJ databases">
        <title>Two novel Raoultella species associated with bleeding cankers of broadleaf hosts, Raoultella scottia sp. nov. and Raoultella lignicola sp. nov.</title>
        <authorList>
            <person name="Brady C.L."/>
        </authorList>
    </citation>
    <scope>NUCLEOTIDE SEQUENCE [LARGE SCALE GENOMIC DNA]</scope>
    <source>
        <strain evidence="2 3">TW_WC1a.1</strain>
    </source>
</reference>
<evidence type="ECO:0000259" key="1">
    <source>
        <dbReference type="Pfam" id="PF09347"/>
    </source>
</evidence>
<dbReference type="Proteomes" id="UP001312893">
    <property type="component" value="Unassembled WGS sequence"/>
</dbReference>
<dbReference type="EMBL" id="JARXNK020000106">
    <property type="protein sequence ID" value="MEL0554988.1"/>
    <property type="molecule type" value="Genomic_DNA"/>
</dbReference>
<organism evidence="2 3">
    <name type="scientific">Raoultella lignicola</name>
    <dbReference type="NCBI Taxonomy" id="3040939"/>
    <lineage>
        <taxon>Bacteria</taxon>
        <taxon>Pseudomonadati</taxon>
        <taxon>Pseudomonadota</taxon>
        <taxon>Gammaproteobacteria</taxon>
        <taxon>Enterobacterales</taxon>
        <taxon>Enterobacteriaceae</taxon>
        <taxon>Klebsiella/Raoultella group</taxon>
        <taxon>Raoultella</taxon>
    </lineage>
</organism>
<dbReference type="PANTHER" id="PTHR31527">
    <property type="entry name" value="RE64534P"/>
    <property type="match status" value="1"/>
</dbReference>
<evidence type="ECO:0000313" key="2">
    <source>
        <dbReference type="EMBL" id="MEL0554988.1"/>
    </source>
</evidence>
<proteinExistence type="predicted"/>